<keyword evidence="3" id="KW-1185">Reference proteome</keyword>
<organism evidence="2 3">
    <name type="scientific">Bordetella avium (strain 197N)</name>
    <dbReference type="NCBI Taxonomy" id="360910"/>
    <lineage>
        <taxon>Bacteria</taxon>
        <taxon>Pseudomonadati</taxon>
        <taxon>Pseudomonadota</taxon>
        <taxon>Betaproteobacteria</taxon>
        <taxon>Burkholderiales</taxon>
        <taxon>Alcaligenaceae</taxon>
        <taxon>Bordetella</taxon>
    </lineage>
</organism>
<dbReference type="STRING" id="360910.BAV0911A"/>
<name>Q2KVV7_BORA1</name>
<proteinExistence type="predicted"/>
<protein>
    <submittedName>
        <fullName evidence="2">Uncharacterized protein</fullName>
    </submittedName>
</protein>
<keyword evidence="1" id="KW-1133">Transmembrane helix</keyword>
<reference evidence="2 3" key="1">
    <citation type="journal article" date="2006" name="J. Bacteriol.">
        <title>Comparison of the genome sequence of the poultry pathogen Bordetella avium with those of B. bronchiseptica, B. pertussis, and B. parapertussis reveals extensive diversity in surface structures associated with host interaction.</title>
        <authorList>
            <person name="Sebaihia M."/>
            <person name="Preston A."/>
            <person name="Maskell D.J."/>
            <person name="Kuzmiak H."/>
            <person name="Connell T.D."/>
            <person name="King N.D."/>
            <person name="Orndorff P.E."/>
            <person name="Miyamoto D.M."/>
            <person name="Thomson N.R."/>
            <person name="Harris D."/>
            <person name="Goble A."/>
            <person name="Lord A."/>
            <person name="Murphy L."/>
            <person name="Quail M.A."/>
            <person name="Rutter S."/>
            <person name="Squares R."/>
            <person name="Squares S."/>
            <person name="Woodward J."/>
            <person name="Parkhill J."/>
            <person name="Temple L.M."/>
        </authorList>
    </citation>
    <scope>NUCLEOTIDE SEQUENCE [LARGE SCALE GENOMIC DNA]</scope>
    <source>
        <strain evidence="2 3">197N</strain>
    </source>
</reference>
<dbReference type="EMBL" id="AM167904">
    <property type="protein sequence ID" value="CAJ48522.1"/>
    <property type="molecule type" value="Genomic_DNA"/>
</dbReference>
<sequence length="44" mass="4912">VKPRRWLRYLGGLALAAVLLLGFVGYLSPDMRLNWESVAAMCGF</sequence>
<feature type="transmembrane region" description="Helical" evidence="1">
    <location>
        <begin position="6"/>
        <end position="27"/>
    </location>
</feature>
<dbReference type="KEGG" id="bav:BAV0911A"/>
<evidence type="ECO:0000313" key="2">
    <source>
        <dbReference type="EMBL" id="CAJ48522.1"/>
    </source>
</evidence>
<keyword evidence="1" id="KW-0472">Membrane</keyword>
<feature type="non-terminal residue" evidence="2">
    <location>
        <position position="1"/>
    </location>
</feature>
<keyword evidence="1" id="KW-0812">Transmembrane</keyword>
<dbReference type="Proteomes" id="UP000001977">
    <property type="component" value="Chromosome"/>
</dbReference>
<gene>
    <name evidence="2" type="ORF">BAV0911A</name>
</gene>
<evidence type="ECO:0000256" key="1">
    <source>
        <dbReference type="SAM" id="Phobius"/>
    </source>
</evidence>
<evidence type="ECO:0000313" key="3">
    <source>
        <dbReference type="Proteomes" id="UP000001977"/>
    </source>
</evidence>
<dbReference type="HOGENOM" id="CLU_213603_0_0_4"/>
<accession>Q2KVV7</accession>
<dbReference type="AlphaFoldDB" id="Q2KVV7"/>